<dbReference type="Gene3D" id="2.40.50.870">
    <property type="entry name" value="Protein of unknown function (DUF3299)"/>
    <property type="match status" value="1"/>
</dbReference>
<keyword evidence="1" id="KW-0732">Signal</keyword>
<reference evidence="2 3" key="1">
    <citation type="submission" date="2019-04" db="EMBL/GenBank/DDBJ databases">
        <authorList>
            <person name="Hwang J.C."/>
        </authorList>
    </citation>
    <scope>NUCLEOTIDE SEQUENCE [LARGE SCALE GENOMIC DNA]</scope>
    <source>
        <strain evidence="2 3">IMCC35002</strain>
    </source>
</reference>
<dbReference type="EMBL" id="SWCJ01000006">
    <property type="protein sequence ID" value="TKB54964.1"/>
    <property type="molecule type" value="Genomic_DNA"/>
</dbReference>
<feature type="signal peptide" evidence="1">
    <location>
        <begin position="1"/>
        <end position="19"/>
    </location>
</feature>
<gene>
    <name evidence="2" type="ORF">FCL42_10370</name>
</gene>
<keyword evidence="3" id="KW-1185">Reference proteome</keyword>
<organism evidence="2 3">
    <name type="scientific">Ferrimonas aestuarii</name>
    <dbReference type="NCBI Taxonomy" id="2569539"/>
    <lineage>
        <taxon>Bacteria</taxon>
        <taxon>Pseudomonadati</taxon>
        <taxon>Pseudomonadota</taxon>
        <taxon>Gammaproteobacteria</taxon>
        <taxon>Alteromonadales</taxon>
        <taxon>Ferrimonadaceae</taxon>
        <taxon>Ferrimonas</taxon>
    </lineage>
</organism>
<evidence type="ECO:0000313" key="2">
    <source>
        <dbReference type="EMBL" id="TKB54964.1"/>
    </source>
</evidence>
<evidence type="ECO:0000256" key="1">
    <source>
        <dbReference type="SAM" id="SignalP"/>
    </source>
</evidence>
<dbReference type="Pfam" id="PF11736">
    <property type="entry name" value="DUF3299"/>
    <property type="match status" value="1"/>
</dbReference>
<dbReference type="AlphaFoldDB" id="A0A4V5NZD2"/>
<sequence length="159" mass="17305">MKSFYIGMVSMLFSSLTFASEPNSIIWRDLVNTESTASSVFEKTNPDLDGKQVVIPGFVIVNNVANELGEGHSVEAGTLNPDLPVITVLSPQRDICFHTPPPPANQLIQLKMDPGVNVEDSKGKPVYLVGTLKVEKHLSGLFSTAYTLQVSETLPYPTQ</sequence>
<evidence type="ECO:0000313" key="3">
    <source>
        <dbReference type="Proteomes" id="UP000305675"/>
    </source>
</evidence>
<name>A0A4V5NZD2_9GAMM</name>
<dbReference type="InterPro" id="IPR021727">
    <property type="entry name" value="DUF3299"/>
</dbReference>
<dbReference type="RefSeq" id="WP_136863350.1">
    <property type="nucleotide sequence ID" value="NZ_SWCJ01000006.1"/>
</dbReference>
<proteinExistence type="predicted"/>
<feature type="chain" id="PRO_5020755023" evidence="1">
    <location>
        <begin position="20"/>
        <end position="159"/>
    </location>
</feature>
<dbReference type="Proteomes" id="UP000305675">
    <property type="component" value="Unassembled WGS sequence"/>
</dbReference>
<comment type="caution">
    <text evidence="2">The sequence shown here is derived from an EMBL/GenBank/DDBJ whole genome shotgun (WGS) entry which is preliminary data.</text>
</comment>
<protein>
    <submittedName>
        <fullName evidence="2">DUF3299 domain-containing protein</fullName>
    </submittedName>
</protein>
<dbReference type="OrthoDB" id="9784998at2"/>
<accession>A0A4V5NZD2</accession>